<gene>
    <name evidence="1" type="ORF">ACCI51_09590</name>
</gene>
<organism evidence="1 2">
    <name type="scientific">Microbulbifer echini</name>
    <dbReference type="NCBI Taxonomy" id="1529067"/>
    <lineage>
        <taxon>Bacteria</taxon>
        <taxon>Pseudomonadati</taxon>
        <taxon>Pseudomonadota</taxon>
        <taxon>Gammaproteobacteria</taxon>
        <taxon>Cellvibrionales</taxon>
        <taxon>Microbulbiferaceae</taxon>
        <taxon>Microbulbifer</taxon>
    </lineage>
</organism>
<reference evidence="1 2" key="1">
    <citation type="submission" date="2024-08" db="EMBL/GenBank/DDBJ databases">
        <authorList>
            <person name="Ishaq N."/>
        </authorList>
    </citation>
    <scope>NUCLEOTIDE SEQUENCE [LARGE SCALE GENOMIC DNA]</scope>
    <source>
        <strain evidence="1 2">JCM 30400</strain>
    </source>
</reference>
<dbReference type="Proteomes" id="UP001569414">
    <property type="component" value="Unassembled WGS sequence"/>
</dbReference>
<comment type="caution">
    <text evidence="1">The sequence shown here is derived from an EMBL/GenBank/DDBJ whole genome shotgun (WGS) entry which is preliminary data.</text>
</comment>
<sequence length="466" mass="53117">MATRGLVRHKLSIFLKIFPIAPVVIAPAVVAQEYEDPFLDTSSQVTPSADSLGDTLANTISWGFDTSVIAYYQQNSVKKDQYFNPGNLVFLADESQLALDLSGQLSAGPHLSAYTRVALVEDYQVDDVGDTSDEFNIYVLEGYLSSYTSSRRFGVNVGRIKPQWSNGYNWSPANLLKPVYDRPNLDSDDLTQQQGWDMAHLDLRYGDWNVGLYAAEVEDTLDRNLDGPFTDSDLQYAIVLNREGDLDTRLVIHQLEGGEVNAALGLSTLARDNITLRFEGAWEQQRELPLASDIQYTNLQDRGYLKAVLGAQMSLNDGWDITAEYLYNEHGYEAEEWDQLIGQVDLAQLNLIELKFSQLGLQSTEAYTAFNFLVDSYDLLSMGQLRREYLFFMWGNTRVERKFQYRQSVQYNVDDQSQYHNLEFIQNWTEHFSTRVQAQLFTGCGSCEFGLIPSQNLFRLSFYYDF</sequence>
<evidence type="ECO:0008006" key="3">
    <source>
        <dbReference type="Google" id="ProtNLM"/>
    </source>
</evidence>
<dbReference type="EMBL" id="JBGMEL010000008">
    <property type="protein sequence ID" value="MFA0790796.1"/>
    <property type="molecule type" value="Genomic_DNA"/>
</dbReference>
<evidence type="ECO:0000313" key="2">
    <source>
        <dbReference type="Proteomes" id="UP001569414"/>
    </source>
</evidence>
<dbReference type="RefSeq" id="WP_371843414.1">
    <property type="nucleotide sequence ID" value="NZ_JBGMEL010000008.1"/>
</dbReference>
<accession>A0ABV4NPF3</accession>
<protein>
    <recommendedName>
        <fullName evidence="3">TIGR03016 family PEP-CTERM system-associated outer membrane protein</fullName>
    </recommendedName>
</protein>
<evidence type="ECO:0000313" key="1">
    <source>
        <dbReference type="EMBL" id="MFA0790796.1"/>
    </source>
</evidence>
<name>A0ABV4NPF3_9GAMM</name>
<keyword evidence="2" id="KW-1185">Reference proteome</keyword>
<proteinExistence type="predicted"/>